<evidence type="ECO:0000313" key="2">
    <source>
        <dbReference type="Proteomes" id="UP001352263"/>
    </source>
</evidence>
<evidence type="ECO:0000313" key="1">
    <source>
        <dbReference type="EMBL" id="MEC4720815.1"/>
    </source>
</evidence>
<proteinExistence type="predicted"/>
<gene>
    <name evidence="1" type="ORF">RY831_16745</name>
</gene>
<accession>A0ABU6JAY2</accession>
<comment type="caution">
    <text evidence="1">The sequence shown here is derived from an EMBL/GenBank/DDBJ whole genome shotgun (WGS) entry which is preliminary data.</text>
</comment>
<dbReference type="EMBL" id="JAWIIV010000013">
    <property type="protein sequence ID" value="MEC4720815.1"/>
    <property type="molecule type" value="Genomic_DNA"/>
</dbReference>
<reference evidence="1 2" key="1">
    <citation type="submission" date="2023-10" db="EMBL/GenBank/DDBJ databases">
        <title>Noviherbaspirillum sp. CPCC 100848 genome assembly.</title>
        <authorList>
            <person name="Li X.Y."/>
            <person name="Fang X.M."/>
        </authorList>
    </citation>
    <scope>NUCLEOTIDE SEQUENCE [LARGE SCALE GENOMIC DNA]</scope>
    <source>
        <strain evidence="1 2">CPCC 100848</strain>
    </source>
</reference>
<dbReference type="Proteomes" id="UP001352263">
    <property type="component" value="Unassembled WGS sequence"/>
</dbReference>
<sequence length="55" mass="6502">MNRKSYPEVEQQASLKDVMRQPPMTPKAYRNALDKRISARRTIEDRRLAKSLQID</sequence>
<keyword evidence="2" id="KW-1185">Reference proteome</keyword>
<dbReference type="RefSeq" id="WP_326507529.1">
    <property type="nucleotide sequence ID" value="NZ_JAWIIV010000013.1"/>
</dbReference>
<name>A0ABU6JAY2_9BURK</name>
<protein>
    <submittedName>
        <fullName evidence="1">Uncharacterized protein</fullName>
    </submittedName>
</protein>
<organism evidence="1 2">
    <name type="scientific">Noviherbaspirillum album</name>
    <dbReference type="NCBI Taxonomy" id="3080276"/>
    <lineage>
        <taxon>Bacteria</taxon>
        <taxon>Pseudomonadati</taxon>
        <taxon>Pseudomonadota</taxon>
        <taxon>Betaproteobacteria</taxon>
        <taxon>Burkholderiales</taxon>
        <taxon>Oxalobacteraceae</taxon>
        <taxon>Noviherbaspirillum</taxon>
    </lineage>
</organism>